<proteinExistence type="predicted"/>
<reference evidence="3" key="2">
    <citation type="submission" date="2023-04" db="EMBL/GenBank/DDBJ databases">
        <title>Paracnuella aquatica gen. nov., sp. nov., a member of the family Chitinophagaceae isolated from a hot spring.</title>
        <authorList>
            <person name="Wang C."/>
        </authorList>
    </citation>
    <scope>NUCLEOTIDE SEQUENCE</scope>
    <source>
        <strain evidence="3">LB-8</strain>
    </source>
</reference>
<dbReference type="RefSeq" id="WP_279298673.1">
    <property type="nucleotide sequence ID" value="NZ_JAOTIF010000019.1"/>
</dbReference>
<dbReference type="Gene3D" id="3.40.710.10">
    <property type="entry name" value="DD-peptidase/beta-lactamase superfamily"/>
    <property type="match status" value="1"/>
</dbReference>
<evidence type="ECO:0000259" key="2">
    <source>
        <dbReference type="Pfam" id="PF00144"/>
    </source>
</evidence>
<keyword evidence="4" id="KW-1185">Reference proteome</keyword>
<dbReference type="InterPro" id="IPR012338">
    <property type="entry name" value="Beta-lactam/transpept-like"/>
</dbReference>
<dbReference type="SUPFAM" id="SSF56601">
    <property type="entry name" value="beta-lactamase/transpeptidase-like"/>
    <property type="match status" value="1"/>
</dbReference>
<name>A0A9X2XPL8_9BACT</name>
<feature type="chain" id="PRO_5040817291" evidence="1">
    <location>
        <begin position="21"/>
        <end position="433"/>
    </location>
</feature>
<reference evidence="3" key="1">
    <citation type="submission" date="2022-09" db="EMBL/GenBank/DDBJ databases">
        <authorList>
            <person name="Yuan C."/>
            <person name="Ke Z."/>
        </authorList>
    </citation>
    <scope>NUCLEOTIDE SEQUENCE</scope>
    <source>
        <strain evidence="3">LB-8</strain>
    </source>
</reference>
<dbReference type="Pfam" id="PF00144">
    <property type="entry name" value="Beta-lactamase"/>
    <property type="match status" value="1"/>
</dbReference>
<gene>
    <name evidence="3" type="ORF">OCK74_19085</name>
</gene>
<comment type="caution">
    <text evidence="3">The sequence shown here is derived from an EMBL/GenBank/DDBJ whole genome shotgun (WGS) entry which is preliminary data.</text>
</comment>
<dbReference type="Proteomes" id="UP001155483">
    <property type="component" value="Unassembled WGS sequence"/>
</dbReference>
<dbReference type="PANTHER" id="PTHR43283">
    <property type="entry name" value="BETA-LACTAMASE-RELATED"/>
    <property type="match status" value="1"/>
</dbReference>
<evidence type="ECO:0000313" key="3">
    <source>
        <dbReference type="EMBL" id="MCU7551234.1"/>
    </source>
</evidence>
<dbReference type="InterPro" id="IPR050789">
    <property type="entry name" value="Diverse_Enzym_Activities"/>
</dbReference>
<feature type="domain" description="Beta-lactamase-related" evidence="2">
    <location>
        <begin position="45"/>
        <end position="423"/>
    </location>
</feature>
<dbReference type="PANTHER" id="PTHR43283:SF3">
    <property type="entry name" value="BETA-LACTAMASE FAMILY PROTEIN (AFU_ORTHOLOGUE AFUA_5G07500)"/>
    <property type="match status" value="1"/>
</dbReference>
<organism evidence="3 4">
    <name type="scientific">Paraflavisolibacter caeni</name>
    <dbReference type="NCBI Taxonomy" id="2982496"/>
    <lineage>
        <taxon>Bacteria</taxon>
        <taxon>Pseudomonadati</taxon>
        <taxon>Bacteroidota</taxon>
        <taxon>Chitinophagia</taxon>
        <taxon>Chitinophagales</taxon>
        <taxon>Chitinophagaceae</taxon>
        <taxon>Paraflavisolibacter</taxon>
    </lineage>
</organism>
<sequence length="433" mass="47962">MRKILAFSLLILFLSSQAQTSVKDWQLPSASPASMGVSVERLSQIDRVLQEYVDKQWISGATALVMKDGKIIYHKSIGYNDLETKTPLAKDAIYRIASQTKAITSVGVMMLYEQGKLLLDDPVSKYIPEFKNPKVLDKYNEGDTTYTTIPAKKEISIRELLTHTSGIGYAQIGNPKMNAIYAKAGVVGGIGVADTMVLGNKIKILAGLPLFHQPGEQWTYGLNTDVLGYLIEVVSGMSLDQFFRTRIFEPLGMKDTYFYLPSSKRARLVTLYTESKDSDKKLQKAPAVYKLNGNFYTDYPAHNGSYYSGGVGLSSTAYDYALFMQMLLNGGSLNGKRILSKAAIRMMTSNQIGQISFHSGNYFGLGFEVVSEANSGKSSLSPGSFFWGGMFSSTYWIDPKEKIVAQLFLNKYPNSQADIHEKFKALVYAALTE</sequence>
<protein>
    <submittedName>
        <fullName evidence="3">Beta-lactamase family protein</fullName>
    </submittedName>
</protein>
<evidence type="ECO:0000256" key="1">
    <source>
        <dbReference type="SAM" id="SignalP"/>
    </source>
</evidence>
<feature type="signal peptide" evidence="1">
    <location>
        <begin position="1"/>
        <end position="20"/>
    </location>
</feature>
<evidence type="ECO:0000313" key="4">
    <source>
        <dbReference type="Proteomes" id="UP001155483"/>
    </source>
</evidence>
<dbReference type="EMBL" id="JAOTIF010000019">
    <property type="protein sequence ID" value="MCU7551234.1"/>
    <property type="molecule type" value="Genomic_DNA"/>
</dbReference>
<dbReference type="InterPro" id="IPR001466">
    <property type="entry name" value="Beta-lactam-related"/>
</dbReference>
<accession>A0A9X2XPL8</accession>
<keyword evidence="1" id="KW-0732">Signal</keyword>
<dbReference type="AlphaFoldDB" id="A0A9X2XPL8"/>